<dbReference type="PROSITE" id="PS51257">
    <property type="entry name" value="PROKAR_LIPOPROTEIN"/>
    <property type="match status" value="1"/>
</dbReference>
<dbReference type="RefSeq" id="WP_257510415.1">
    <property type="nucleotide sequence ID" value="NZ_JANKHG010000001.1"/>
</dbReference>
<evidence type="ECO:0000313" key="4">
    <source>
        <dbReference type="Proteomes" id="UP001165267"/>
    </source>
</evidence>
<sequence>MVSGNFRLLRFACIGLVAATLGACSTLGQESGIEVDCKALQSSCHYGRFGLIWKVQQADGKVEAESVSGSYEWRSGRSGPSLAPEIAYMEVNSTLGPSLGSAKRLGNFYEVRAADGRVYLAKDWQSLFDLMFPVELPAEALVQWMENPNPTELPALPANWSWENQNGRYRIVFIANETSGRIDLIPQGSLNN</sequence>
<evidence type="ECO:0000313" key="3">
    <source>
        <dbReference type="EMBL" id="MCR2745164.1"/>
    </source>
</evidence>
<accession>A0ABT1XE51</accession>
<dbReference type="EMBL" id="JANKHG010000001">
    <property type="protein sequence ID" value="MCR2745164.1"/>
    <property type="molecule type" value="Genomic_DNA"/>
</dbReference>
<proteinExistence type="predicted"/>
<comment type="caution">
    <text evidence="3">The sequence shown here is derived from an EMBL/GenBank/DDBJ whole genome shotgun (WGS) entry which is preliminary data.</text>
</comment>
<organism evidence="3 4">
    <name type="scientific">Limnobacter parvus</name>
    <dbReference type="NCBI Taxonomy" id="2939690"/>
    <lineage>
        <taxon>Bacteria</taxon>
        <taxon>Pseudomonadati</taxon>
        <taxon>Pseudomonadota</taxon>
        <taxon>Betaproteobacteria</taxon>
        <taxon>Burkholderiales</taxon>
        <taxon>Burkholderiaceae</taxon>
        <taxon>Limnobacter</taxon>
    </lineage>
</organism>
<gene>
    <name evidence="3" type="ORF">NSP04_00705</name>
</gene>
<dbReference type="InterPro" id="IPR029046">
    <property type="entry name" value="LolA/LolB/LppX"/>
</dbReference>
<dbReference type="SUPFAM" id="SSF89392">
    <property type="entry name" value="Prokaryotic lipoproteins and lipoprotein localization factors"/>
    <property type="match status" value="1"/>
</dbReference>
<protein>
    <recommendedName>
        <fullName evidence="5">Lipoprotein</fullName>
    </recommendedName>
</protein>
<dbReference type="Proteomes" id="UP001165267">
    <property type="component" value="Unassembled WGS sequence"/>
</dbReference>
<evidence type="ECO:0000256" key="2">
    <source>
        <dbReference type="SAM" id="SignalP"/>
    </source>
</evidence>
<feature type="signal peptide" evidence="2">
    <location>
        <begin position="1"/>
        <end position="23"/>
    </location>
</feature>
<feature type="chain" id="PRO_5045759735" description="Lipoprotein" evidence="2">
    <location>
        <begin position="24"/>
        <end position="192"/>
    </location>
</feature>
<name>A0ABT1XE51_9BURK</name>
<evidence type="ECO:0000256" key="1">
    <source>
        <dbReference type="ARBA" id="ARBA00022729"/>
    </source>
</evidence>
<evidence type="ECO:0008006" key="5">
    <source>
        <dbReference type="Google" id="ProtNLM"/>
    </source>
</evidence>
<keyword evidence="4" id="KW-1185">Reference proteome</keyword>
<reference evidence="3" key="1">
    <citation type="submission" date="2022-07" db="EMBL/GenBank/DDBJ databases">
        <authorList>
            <person name="Xamxidin M."/>
        </authorList>
    </citation>
    <scope>NUCLEOTIDE SEQUENCE</scope>
    <source>
        <strain evidence="3">YS8-69</strain>
    </source>
</reference>
<keyword evidence="1 2" id="KW-0732">Signal</keyword>